<keyword evidence="6 11" id="KW-0548">Nucleotidyltransferase</keyword>
<dbReference type="Pfam" id="PF00940">
    <property type="entry name" value="RNA_pol"/>
    <property type="match status" value="1"/>
</dbReference>
<dbReference type="KEGG" id="psco:LY89DRAFT_586522"/>
<evidence type="ECO:0000256" key="8">
    <source>
        <dbReference type="ARBA" id="ARBA00023128"/>
    </source>
</evidence>
<dbReference type="InterPro" id="IPR037159">
    <property type="entry name" value="RNA_POL_N_sf"/>
</dbReference>
<organism evidence="14 15">
    <name type="scientific">Mollisia scopiformis</name>
    <name type="common">Conifer needle endophyte fungus</name>
    <name type="synonym">Phialocephala scopiformis</name>
    <dbReference type="NCBI Taxonomy" id="149040"/>
    <lineage>
        <taxon>Eukaryota</taxon>
        <taxon>Fungi</taxon>
        <taxon>Dikarya</taxon>
        <taxon>Ascomycota</taxon>
        <taxon>Pezizomycotina</taxon>
        <taxon>Leotiomycetes</taxon>
        <taxon>Helotiales</taxon>
        <taxon>Mollisiaceae</taxon>
        <taxon>Mollisia</taxon>
    </lineage>
</organism>
<evidence type="ECO:0000256" key="2">
    <source>
        <dbReference type="ARBA" id="ARBA00004173"/>
    </source>
</evidence>
<dbReference type="Pfam" id="PF14700">
    <property type="entry name" value="RPOL_N"/>
    <property type="match status" value="1"/>
</dbReference>
<dbReference type="EC" id="2.7.7.6" evidence="11"/>
<evidence type="ECO:0000256" key="12">
    <source>
        <dbReference type="SAM" id="MobiDB-lite"/>
    </source>
</evidence>
<dbReference type="SMART" id="SM01311">
    <property type="entry name" value="RPOL_N"/>
    <property type="match status" value="1"/>
</dbReference>
<evidence type="ECO:0000256" key="9">
    <source>
        <dbReference type="ARBA" id="ARBA00023163"/>
    </source>
</evidence>
<feature type="domain" description="DNA-directed RNA polymerase N-terminal" evidence="13">
    <location>
        <begin position="227"/>
        <end position="556"/>
    </location>
</feature>
<dbReference type="InterPro" id="IPR046950">
    <property type="entry name" value="DNA-dir_Rpol_C_phage-type"/>
</dbReference>
<dbReference type="PANTHER" id="PTHR10102:SF0">
    <property type="entry name" value="DNA-DIRECTED RNA POLYMERASE, MITOCHONDRIAL"/>
    <property type="match status" value="1"/>
</dbReference>
<dbReference type="GO" id="GO:0003899">
    <property type="term" value="F:DNA-directed RNA polymerase activity"/>
    <property type="evidence" value="ECO:0007669"/>
    <property type="project" value="UniProtKB-EC"/>
</dbReference>
<dbReference type="InterPro" id="IPR002092">
    <property type="entry name" value="DNA-dir_Rpol_phage-type"/>
</dbReference>
<protein>
    <recommendedName>
        <fullName evidence="11">DNA-directed RNA polymerase</fullName>
        <ecNumber evidence="11">2.7.7.6</ecNumber>
    </recommendedName>
</protein>
<dbReference type="RefSeq" id="XP_018070585.1">
    <property type="nucleotide sequence ID" value="XM_018209372.1"/>
</dbReference>
<dbReference type="GO" id="GO:0006390">
    <property type="term" value="P:mitochondrial transcription"/>
    <property type="evidence" value="ECO:0007669"/>
    <property type="project" value="TreeGrafter"/>
</dbReference>
<comment type="catalytic activity">
    <reaction evidence="10 11">
        <text>RNA(n) + a ribonucleoside 5'-triphosphate = RNA(n+1) + diphosphate</text>
        <dbReference type="Rhea" id="RHEA:21248"/>
        <dbReference type="Rhea" id="RHEA-COMP:14527"/>
        <dbReference type="Rhea" id="RHEA-COMP:17342"/>
        <dbReference type="ChEBI" id="CHEBI:33019"/>
        <dbReference type="ChEBI" id="CHEBI:61557"/>
        <dbReference type="ChEBI" id="CHEBI:140395"/>
        <dbReference type="EC" id="2.7.7.6"/>
    </reaction>
</comment>
<feature type="compositionally biased region" description="Basic and acidic residues" evidence="12">
    <location>
        <begin position="1211"/>
        <end position="1221"/>
    </location>
</feature>
<gene>
    <name evidence="14" type="ORF">LY89DRAFT_586522</name>
</gene>
<keyword evidence="8" id="KW-0496">Mitochondrion</keyword>
<dbReference type="InterPro" id="IPR029262">
    <property type="entry name" value="RPOL_N"/>
</dbReference>
<dbReference type="PROSITE" id="PS00900">
    <property type="entry name" value="RNA_POL_PHAGE_1"/>
    <property type="match status" value="1"/>
</dbReference>
<dbReference type="InterPro" id="IPR043502">
    <property type="entry name" value="DNA/RNA_pol_sf"/>
</dbReference>
<evidence type="ECO:0000313" key="14">
    <source>
        <dbReference type="EMBL" id="KUJ16230.1"/>
    </source>
</evidence>
<dbReference type="Gene3D" id="1.10.287.260">
    <property type="match status" value="1"/>
</dbReference>
<dbReference type="EMBL" id="KQ947416">
    <property type="protein sequence ID" value="KUJ16230.1"/>
    <property type="molecule type" value="Genomic_DNA"/>
</dbReference>
<keyword evidence="4 11" id="KW-0240">DNA-directed RNA polymerase</keyword>
<proteinExistence type="inferred from homology"/>
<dbReference type="SUPFAM" id="SSF56672">
    <property type="entry name" value="DNA/RNA polymerases"/>
    <property type="match status" value="1"/>
</dbReference>
<comment type="function">
    <text evidence="1 11">DNA-dependent RNA polymerase catalyzes the transcription of DNA into RNA using the four ribonucleoside triphosphates as substrates.</text>
</comment>
<dbReference type="Gene3D" id="1.10.1320.10">
    <property type="entry name" value="DNA-directed RNA polymerase, N-terminal domain"/>
    <property type="match status" value="1"/>
</dbReference>
<comment type="subcellular location">
    <subcellularLocation>
        <location evidence="2">Mitochondrion</location>
    </subcellularLocation>
</comment>
<reference evidence="14 15" key="1">
    <citation type="submission" date="2015-10" db="EMBL/GenBank/DDBJ databases">
        <title>Full genome of DAOMC 229536 Phialocephala scopiformis, a fungal endophyte of spruce producing the potent anti-insectan compound rugulosin.</title>
        <authorList>
            <consortium name="DOE Joint Genome Institute"/>
            <person name="Walker A.K."/>
            <person name="Frasz S.L."/>
            <person name="Seifert K.A."/>
            <person name="Miller J.D."/>
            <person name="Mondo S.J."/>
            <person name="Labutti K."/>
            <person name="Lipzen A."/>
            <person name="Dockter R."/>
            <person name="Kennedy M."/>
            <person name="Grigoriev I.V."/>
            <person name="Spatafora J.W."/>
        </authorList>
    </citation>
    <scope>NUCLEOTIDE SEQUENCE [LARGE SCALE GENOMIC DNA]</scope>
    <source>
        <strain evidence="14 15">CBS 120377</strain>
    </source>
</reference>
<name>A0A194X7T9_MOLSC</name>
<feature type="compositionally biased region" description="Polar residues" evidence="12">
    <location>
        <begin position="1174"/>
        <end position="1185"/>
    </location>
</feature>
<dbReference type="AlphaFoldDB" id="A0A194X7T9"/>
<evidence type="ECO:0000256" key="10">
    <source>
        <dbReference type="ARBA" id="ARBA00048552"/>
    </source>
</evidence>
<evidence type="ECO:0000256" key="11">
    <source>
        <dbReference type="RuleBase" id="RU003805"/>
    </source>
</evidence>
<evidence type="ECO:0000256" key="3">
    <source>
        <dbReference type="ARBA" id="ARBA00009493"/>
    </source>
</evidence>
<dbReference type="STRING" id="149040.A0A194X7T9"/>
<feature type="compositionally biased region" description="Acidic residues" evidence="12">
    <location>
        <begin position="1201"/>
        <end position="1210"/>
    </location>
</feature>
<dbReference type="PANTHER" id="PTHR10102">
    <property type="entry name" value="DNA-DIRECTED RNA POLYMERASE, MITOCHONDRIAL"/>
    <property type="match status" value="1"/>
</dbReference>
<accession>A0A194X7T9</accession>
<dbReference type="Gene3D" id="1.10.150.20">
    <property type="entry name" value="5' to 3' exonuclease, C-terminal subdomain"/>
    <property type="match status" value="1"/>
</dbReference>
<evidence type="ECO:0000313" key="15">
    <source>
        <dbReference type="Proteomes" id="UP000070700"/>
    </source>
</evidence>
<dbReference type="InParanoid" id="A0A194X7T9"/>
<comment type="similarity">
    <text evidence="3 11">Belongs to the phage and mitochondrial RNA polymerase family.</text>
</comment>
<dbReference type="GeneID" id="28819098"/>
<dbReference type="InterPro" id="IPR024075">
    <property type="entry name" value="DNA-dir_RNA_pol_helix_hairp_sf"/>
</dbReference>
<dbReference type="FunFam" id="1.10.150.20:FF:000041">
    <property type="entry name" value="DNA-directed RNA polymerase"/>
    <property type="match status" value="1"/>
</dbReference>
<dbReference type="Proteomes" id="UP000070700">
    <property type="component" value="Unassembled WGS sequence"/>
</dbReference>
<feature type="region of interest" description="Disordered" evidence="12">
    <location>
        <begin position="1172"/>
        <end position="1221"/>
    </location>
</feature>
<keyword evidence="15" id="KW-1185">Reference proteome</keyword>
<keyword evidence="7" id="KW-0809">Transit peptide</keyword>
<evidence type="ECO:0000256" key="7">
    <source>
        <dbReference type="ARBA" id="ARBA00022946"/>
    </source>
</evidence>
<evidence type="ECO:0000256" key="5">
    <source>
        <dbReference type="ARBA" id="ARBA00022679"/>
    </source>
</evidence>
<sequence length="1273" mass="142300">MDRGVSAIGGDLAEVQAVFHACLQVGRIERAGAILRRLSNVELSMVEMVYLQHQYLRAAVAQIMANPTEAAMQDLHKWFELEIRSKGIPQDVEMVAYMVKAALQSPGGQRERLVRRYMDMLDREASLELLQYAAVLTAHELNHITHIYPNYNYESSHIEEEDVDLQSVAPEASEQVHVDAERSIPGVKPTDLKGMGLKSLKASLSLFSKLPSEGIDIATASPEMRREIQGRLESDAVESAIARWREESAHLTKMGLNTSLQTKSLGGRMWKWQVALEQHLKAELVKIEEAEVPSARKSTEDQDRCIYGPFLRTIPPQRLAAVTILSTMGALGSLGVDKGMPLSTAIMAIAKSVEDESAYEALQRSRKSNIWPASKKDKTLFSREAILKATRGRRAGAVAKYANRFLDQATALPQHEWPMAMRAKVGAFLMSALVEVAQVPVTLTHPKTKETVTQMQPAFSHSFQYKMGRKLGVIVANKAIVEQLKREPVHSLLAKHLPMLVPPEPWSLFDKGGFISHPGKVMRIKAGDKDQRHYVDAAIDQGDMKIMFDGLNALGRTPWRINQPVFDIMLEAWNSGEAIANIPAENPKISIPPEPEPSTDPLERRRWIRAVKNVENAKGGLHSQRCFQNFQMEIARALRNEQFYFPHNIDFRGRAYPIPPYLNHMGADHCRGLLTFGEGRELGETGLKWLKIHLANVFGYDKASLREREEFAMKHLDSVIDSATKPLVGARWWLEAEDPWQCLAACIELNNALSSPDPSRFVSHLPVHQDGTCNGLQHYAALGGDLWGAKQVNLEPGDRPADVYTAVAELVKAQIADEKKKGDPMAIILDGKITRKTVKQTVMTNVYGVTFIGAKAQVRKQLVAAYPNLPTTDTINLGTLSSYVATRIFTALSTMFKGAHDIQHWLGDCASRISTCITREQLSRLESEWSKLSGPKDQRYVPKIEDLVQFKSSVIWTNPVHMPVVQPYRNSKAKVVPTNMQMLSLSEPHRSDPVSKRKQLQGFPPNFIHSLDATHMILSAIRCDELGLSFAAVHDSFWTHASDVGTMNRVLRDAFIQIHTDDVVGRLSAEFAARYSGCVYLRKLPHTSPAYKKIMQWRATRAEQRARLRSTPRGLLFADELKLESKRQRLLSSSNPKDIEKGKAMITAASIFEEADTSSAHSVDEGLELARLGQVSSSGEQSTECISRDANDDEARPSENMDSDEELMDADADKAKTSPEDKLSGFEKLLLPRHTKYPQITATSIWLPLTFPPVPKKGEFDVSRLKNSEYFFS</sequence>
<dbReference type="GO" id="GO:0034245">
    <property type="term" value="C:mitochondrial DNA-directed RNA polymerase complex"/>
    <property type="evidence" value="ECO:0007669"/>
    <property type="project" value="TreeGrafter"/>
</dbReference>
<evidence type="ECO:0000259" key="13">
    <source>
        <dbReference type="SMART" id="SM01311"/>
    </source>
</evidence>
<dbReference type="OrthoDB" id="276422at2759"/>
<evidence type="ECO:0000256" key="4">
    <source>
        <dbReference type="ARBA" id="ARBA00022478"/>
    </source>
</evidence>
<dbReference type="GO" id="GO:0001018">
    <property type="term" value="F:mitochondrial promoter sequence-specific DNA binding"/>
    <property type="evidence" value="ECO:0007669"/>
    <property type="project" value="TreeGrafter"/>
</dbReference>
<keyword evidence="9 11" id="KW-0804">Transcription</keyword>
<evidence type="ECO:0000256" key="6">
    <source>
        <dbReference type="ARBA" id="ARBA00022695"/>
    </source>
</evidence>
<dbReference type="FunFam" id="1.10.287.280:FF:000001">
    <property type="entry name" value="DNA-directed RNA polymerase"/>
    <property type="match status" value="1"/>
</dbReference>
<keyword evidence="5 11" id="KW-0808">Transferase</keyword>
<dbReference type="FunCoup" id="A0A194X7T9">
    <property type="interactions" value="271"/>
</dbReference>
<feature type="compositionally biased region" description="Basic and acidic residues" evidence="12">
    <location>
        <begin position="1186"/>
        <end position="1199"/>
    </location>
</feature>
<dbReference type="PROSITE" id="PS00489">
    <property type="entry name" value="RNA_POL_PHAGE_2"/>
    <property type="match status" value="1"/>
</dbReference>
<dbReference type="Gene3D" id="1.10.287.280">
    <property type="match status" value="1"/>
</dbReference>
<evidence type="ECO:0000256" key="1">
    <source>
        <dbReference type="ARBA" id="ARBA00004026"/>
    </source>
</evidence>